<dbReference type="EMBL" id="HACG01016575">
    <property type="protein sequence ID" value="CEK63440.1"/>
    <property type="molecule type" value="Transcribed_RNA"/>
</dbReference>
<protein>
    <submittedName>
        <fullName evidence="1">Uncharacterized protein</fullName>
    </submittedName>
</protein>
<proteinExistence type="predicted"/>
<organism evidence="1">
    <name type="scientific">Arion vulgaris</name>
    <dbReference type="NCBI Taxonomy" id="1028688"/>
    <lineage>
        <taxon>Eukaryota</taxon>
        <taxon>Metazoa</taxon>
        <taxon>Spiralia</taxon>
        <taxon>Lophotrochozoa</taxon>
        <taxon>Mollusca</taxon>
        <taxon>Gastropoda</taxon>
        <taxon>Heterobranchia</taxon>
        <taxon>Euthyneura</taxon>
        <taxon>Panpulmonata</taxon>
        <taxon>Eupulmonata</taxon>
        <taxon>Stylommatophora</taxon>
        <taxon>Helicina</taxon>
        <taxon>Arionoidea</taxon>
        <taxon>Arionidae</taxon>
        <taxon>Arion</taxon>
    </lineage>
</organism>
<reference evidence="1" key="1">
    <citation type="submission" date="2014-12" db="EMBL/GenBank/DDBJ databases">
        <title>Insight into the proteome of Arion vulgaris.</title>
        <authorList>
            <person name="Aradska J."/>
            <person name="Bulat T."/>
            <person name="Smidak R."/>
            <person name="Sarate P."/>
            <person name="Gangsoo J."/>
            <person name="Sialana F."/>
            <person name="Bilban M."/>
            <person name="Lubec G."/>
        </authorList>
    </citation>
    <scope>NUCLEOTIDE SEQUENCE</scope>
    <source>
        <tissue evidence="1">Skin</tissue>
    </source>
</reference>
<gene>
    <name evidence="1" type="primary">ORF48309</name>
</gene>
<accession>A0A0B6Z6Z6</accession>
<dbReference type="AlphaFoldDB" id="A0A0B6Z6Z6"/>
<evidence type="ECO:0000313" key="1">
    <source>
        <dbReference type="EMBL" id="CEK63440.1"/>
    </source>
</evidence>
<name>A0A0B6Z6Z6_9EUPU</name>
<sequence>MHFHLREVIFVTFNKSKSTTGEDQRSLHRLSYDFLERYLYLILYNAYLHMEKNRQFQCSFSRWMTEVAAPAGVYELLDNLGFFTLESAPSEYSRIKNRILDRHHKFPFTGCFA</sequence>